<dbReference type="AlphaFoldDB" id="A0AAC9TTL2"/>
<dbReference type="InterPro" id="IPR011032">
    <property type="entry name" value="GroES-like_sf"/>
</dbReference>
<dbReference type="Gene3D" id="3.90.180.10">
    <property type="entry name" value="Medium-chain alcohol dehydrogenases, catalytic domain"/>
    <property type="match status" value="1"/>
</dbReference>
<dbReference type="SUPFAM" id="SSF51735">
    <property type="entry name" value="NAD(P)-binding Rossmann-fold domains"/>
    <property type="match status" value="1"/>
</dbReference>
<dbReference type="Pfam" id="PF08240">
    <property type="entry name" value="ADH_N"/>
    <property type="match status" value="1"/>
</dbReference>
<evidence type="ECO:0000313" key="8">
    <source>
        <dbReference type="EMBL" id="ASJ21004.1"/>
    </source>
</evidence>
<dbReference type="CDD" id="cd05283">
    <property type="entry name" value="CAD1"/>
    <property type="match status" value="1"/>
</dbReference>
<dbReference type="FunFam" id="3.40.50.720:FF:000473">
    <property type="entry name" value="NADP-dependent alcohol dehydrogenase"/>
    <property type="match status" value="1"/>
</dbReference>
<evidence type="ECO:0000256" key="2">
    <source>
        <dbReference type="ARBA" id="ARBA00022723"/>
    </source>
</evidence>
<comment type="similarity">
    <text evidence="5">Belongs to the zinc-containing alcohol dehydrogenase family.</text>
</comment>
<dbReference type="SMART" id="SM00829">
    <property type="entry name" value="PKS_ER"/>
    <property type="match status" value="1"/>
</dbReference>
<evidence type="ECO:0000313" key="9">
    <source>
        <dbReference type="Proteomes" id="UP000264880"/>
    </source>
</evidence>
<accession>A0AAC9TTL2</accession>
<dbReference type="InterPro" id="IPR036291">
    <property type="entry name" value="NAD(P)-bd_dom_sf"/>
</dbReference>
<evidence type="ECO:0000259" key="7">
    <source>
        <dbReference type="SMART" id="SM00829"/>
    </source>
</evidence>
<feature type="chain" id="PRO_5042124923" evidence="6">
    <location>
        <begin position="25"/>
        <end position="417"/>
    </location>
</feature>
<dbReference type="PANTHER" id="PTHR42683">
    <property type="entry name" value="ALDEHYDE REDUCTASE"/>
    <property type="match status" value="1"/>
</dbReference>
<dbReference type="InterPro" id="IPR013154">
    <property type="entry name" value="ADH-like_N"/>
</dbReference>
<reference evidence="8 9" key="1">
    <citation type="submission" date="2017-02" db="EMBL/GenBank/DDBJ databases">
        <title>Complete genome sequence of Brachyspira hampsonii genomovar I strain NSH-16 (ATCC BAA-2463).</title>
        <authorList>
            <person name="Mirajkar N.S."/>
            <person name="Gebhart C.J."/>
        </authorList>
    </citation>
    <scope>NUCLEOTIDE SEQUENCE [LARGE SCALE GENOMIC DNA]</scope>
    <source>
        <strain evidence="8 9">NSH-16</strain>
    </source>
</reference>
<keyword evidence="4" id="KW-0560">Oxidoreductase</keyword>
<keyword evidence="6" id="KW-0732">Signal</keyword>
<comment type="cofactor">
    <cofactor evidence="1 5">
        <name>Zn(2+)</name>
        <dbReference type="ChEBI" id="CHEBI:29105"/>
    </cofactor>
</comment>
<dbReference type="InterPro" id="IPR020843">
    <property type="entry name" value="ER"/>
</dbReference>
<dbReference type="InterPro" id="IPR047109">
    <property type="entry name" value="CAD-like"/>
</dbReference>
<evidence type="ECO:0000256" key="5">
    <source>
        <dbReference type="RuleBase" id="RU361277"/>
    </source>
</evidence>
<evidence type="ECO:0000256" key="4">
    <source>
        <dbReference type="ARBA" id="ARBA00023002"/>
    </source>
</evidence>
<dbReference type="PROSITE" id="PS00059">
    <property type="entry name" value="ADH_ZINC"/>
    <property type="match status" value="1"/>
</dbReference>
<protein>
    <submittedName>
        <fullName evidence="8">Arabinose dehydrogenase</fullName>
    </submittedName>
</protein>
<dbReference type="RefSeq" id="WP_008727477.1">
    <property type="nucleotide sequence ID" value="NZ_CP019914.1"/>
</dbReference>
<evidence type="ECO:0000256" key="6">
    <source>
        <dbReference type="SAM" id="SignalP"/>
    </source>
</evidence>
<dbReference type="Gene3D" id="3.40.50.720">
    <property type="entry name" value="NAD(P)-binding Rossmann-like Domain"/>
    <property type="match status" value="1"/>
</dbReference>
<keyword evidence="2 5" id="KW-0479">Metal-binding</keyword>
<dbReference type="GO" id="GO:0008270">
    <property type="term" value="F:zinc ion binding"/>
    <property type="evidence" value="ECO:0007669"/>
    <property type="project" value="InterPro"/>
</dbReference>
<dbReference type="GO" id="GO:0016616">
    <property type="term" value="F:oxidoreductase activity, acting on the CH-OH group of donors, NAD or NADP as acceptor"/>
    <property type="evidence" value="ECO:0007669"/>
    <property type="project" value="InterPro"/>
</dbReference>
<gene>
    <name evidence="8" type="ORF">BHAMNSH16_04830</name>
</gene>
<dbReference type="InterPro" id="IPR002328">
    <property type="entry name" value="ADH_Zn_CS"/>
</dbReference>
<feature type="domain" description="Enoyl reductase (ER)" evidence="7">
    <location>
        <begin position="76"/>
        <end position="410"/>
    </location>
</feature>
<sequence length="417" mass="45887">MKKAILITILSILYVLSCNNSSNAQTSINTENNNNILQNQNNSSNAMYNQELKKAPINIQTNANGRVKSRGFAAVSANMDFKYHEFTRHAVGDNDVLIEILYAGICHSDIHVVEGKSSNTPLVVGHEIAGRVVQVGSKVTKFKVGDFAGVGCMVNSCGQCESCLDNLEQYCLNRAVYTYGSRDRFHDNEITQGGYSDNIVVSENFAILIPDNAELDKVAPLLCAGITTYSPIKVMNVKKGEKVGIAGFGGLGSMAVKYAVKLGAEVTVFDITEDKRDDALNMGAVKYVNVNNQEDLKNVNNTLNYIISTIPAYYDVNMYMRMLKRGGTMCLLGLPRTSKMPTLTAMIGTHGSKKLFGSLIGGIKETQEMLNYSIENNIYPSVEIIKADAQTIKEAYRKVIDGKVKFRYVIDMRTINK</sequence>
<proteinExistence type="inferred from homology"/>
<keyword evidence="3 5" id="KW-0862">Zinc</keyword>
<organism evidence="8 9">
    <name type="scientific">Brachyspira hampsonii</name>
    <dbReference type="NCBI Taxonomy" id="1287055"/>
    <lineage>
        <taxon>Bacteria</taxon>
        <taxon>Pseudomonadati</taxon>
        <taxon>Spirochaetota</taxon>
        <taxon>Spirochaetia</taxon>
        <taxon>Brachyspirales</taxon>
        <taxon>Brachyspiraceae</taxon>
        <taxon>Brachyspira</taxon>
    </lineage>
</organism>
<evidence type="ECO:0000256" key="3">
    <source>
        <dbReference type="ARBA" id="ARBA00022833"/>
    </source>
</evidence>
<dbReference type="KEGG" id="bhp:BHAMNSH16_04830"/>
<keyword evidence="9" id="KW-1185">Reference proteome</keyword>
<dbReference type="Proteomes" id="UP000264880">
    <property type="component" value="Chromosome"/>
</dbReference>
<feature type="signal peptide" evidence="6">
    <location>
        <begin position="1"/>
        <end position="24"/>
    </location>
</feature>
<evidence type="ECO:0000256" key="1">
    <source>
        <dbReference type="ARBA" id="ARBA00001947"/>
    </source>
</evidence>
<name>A0AAC9TTL2_9SPIR</name>
<dbReference type="EMBL" id="CP019914">
    <property type="protein sequence ID" value="ASJ21004.1"/>
    <property type="molecule type" value="Genomic_DNA"/>
</dbReference>
<dbReference type="InterPro" id="IPR013149">
    <property type="entry name" value="ADH-like_C"/>
</dbReference>
<dbReference type="Pfam" id="PF00107">
    <property type="entry name" value="ADH_zinc_N"/>
    <property type="match status" value="1"/>
</dbReference>
<dbReference type="SUPFAM" id="SSF50129">
    <property type="entry name" value="GroES-like"/>
    <property type="match status" value="1"/>
</dbReference>